<accession>A0A1C4W1Z2</accession>
<evidence type="ECO:0000313" key="2">
    <source>
        <dbReference type="EMBL" id="SCE90188.1"/>
    </source>
</evidence>
<dbReference type="EMBL" id="LT607410">
    <property type="protein sequence ID" value="SCE90188.1"/>
    <property type="molecule type" value="Genomic_DNA"/>
</dbReference>
<dbReference type="InterPro" id="IPR050490">
    <property type="entry name" value="Bact_solute-bd_prot1"/>
</dbReference>
<dbReference type="PANTHER" id="PTHR43649">
    <property type="entry name" value="ARABINOSE-BINDING PROTEIN-RELATED"/>
    <property type="match status" value="1"/>
</dbReference>
<feature type="region of interest" description="Disordered" evidence="1">
    <location>
        <begin position="1"/>
        <end position="55"/>
    </location>
</feature>
<dbReference type="AlphaFoldDB" id="A0A1C4W1Z2"/>
<dbReference type="Gene3D" id="3.40.190.10">
    <property type="entry name" value="Periplasmic binding protein-like II"/>
    <property type="match status" value="2"/>
</dbReference>
<reference evidence="2 3" key="1">
    <citation type="submission" date="2016-06" db="EMBL/GenBank/DDBJ databases">
        <authorList>
            <person name="Kjaerup R.B."/>
            <person name="Dalgaard T.S."/>
            <person name="Juul-Madsen H.R."/>
        </authorList>
    </citation>
    <scope>NUCLEOTIDE SEQUENCE [LARGE SCALE GENOMIC DNA]</scope>
    <source>
        <strain evidence="2 3">DSM 43821</strain>
    </source>
</reference>
<evidence type="ECO:0000313" key="3">
    <source>
        <dbReference type="Proteomes" id="UP000198228"/>
    </source>
</evidence>
<name>A0A1C4W1Z2_9ACTN</name>
<evidence type="ECO:0000256" key="1">
    <source>
        <dbReference type="SAM" id="MobiDB-lite"/>
    </source>
</evidence>
<protein>
    <submittedName>
        <fullName evidence="2">Carbohydrate ABC transporter substrate-binding protein, CUT1 family</fullName>
    </submittedName>
</protein>
<dbReference type="InterPro" id="IPR006059">
    <property type="entry name" value="SBP"/>
</dbReference>
<sequence length="482" mass="50988">MPVSARGTVPAAAGRPALTPGLTACVNGPARTAAHQEPPVPAARPPRPRPGADPDRRRLLGALLAVPALATGGLTGCSDGPTAPVDENGPIELSVFWWGNTRRAQATERALRLYSSRNPRVTFRVTWQAVSGYYDRLATQAGGGNVPDLFQVDDTVLTEYAQRGIALDLSPYAADGRLDLGGLPPGLADYGRVDGRLHGVPAAQTHAAVVYNKDLLRRLGVPAPTIMPWADYLAWAARVTQASGGRVAGTMDPSGDHRALWLWLRGQGGKFYQGRQLGFGSAALVDWFELWQRARNDRATPAAALVDRADGGEPARQLVVTGHTAASFAWSHQLPELQRHTDDELGLAAFPGPPAAQWDRASMYWAGFHGTRHPGVVADVVSFLTTNVEVGRILGTDRGLPADLAVRQAVTQASDDPVVKRVATLGTALNDLVGPAPAPPPRGHARVRALLTAAAQDVRSGRAGTRATTSKFMAQAQGALAE</sequence>
<organism evidence="2 3">
    <name type="scientific">Micromonospora purpureochromogenes</name>
    <dbReference type="NCBI Taxonomy" id="47872"/>
    <lineage>
        <taxon>Bacteria</taxon>
        <taxon>Bacillati</taxon>
        <taxon>Actinomycetota</taxon>
        <taxon>Actinomycetes</taxon>
        <taxon>Micromonosporales</taxon>
        <taxon>Micromonosporaceae</taxon>
        <taxon>Micromonospora</taxon>
    </lineage>
</organism>
<gene>
    <name evidence="2" type="ORF">GA0074696_1555</name>
</gene>
<dbReference type="Pfam" id="PF01547">
    <property type="entry name" value="SBP_bac_1"/>
    <property type="match status" value="1"/>
</dbReference>
<dbReference type="Proteomes" id="UP000198228">
    <property type="component" value="Chromosome I"/>
</dbReference>
<dbReference type="SUPFAM" id="SSF53850">
    <property type="entry name" value="Periplasmic binding protein-like II"/>
    <property type="match status" value="1"/>
</dbReference>
<feature type="compositionally biased region" description="Pro residues" evidence="1">
    <location>
        <begin position="38"/>
        <end position="49"/>
    </location>
</feature>
<dbReference type="PANTHER" id="PTHR43649:SF30">
    <property type="entry name" value="ABC TRANSPORTER SUBSTRATE-BINDING PROTEIN"/>
    <property type="match status" value="1"/>
</dbReference>
<proteinExistence type="predicted"/>